<dbReference type="RefSeq" id="WP_017847660.1">
    <property type="nucleotide sequence ID" value="NZ_AOUH01000022.1"/>
</dbReference>
<gene>
    <name evidence="2" type="ORF">PVE_R1G1976</name>
</gene>
<evidence type="ECO:0000313" key="3">
    <source>
        <dbReference type="Proteomes" id="UP000245431"/>
    </source>
</evidence>
<dbReference type="EMBL" id="LT599583">
    <property type="protein sequence ID" value="SBW79862.1"/>
    <property type="molecule type" value="Genomic_DNA"/>
</dbReference>
<evidence type="ECO:0000313" key="2">
    <source>
        <dbReference type="EMBL" id="SBW79862.1"/>
    </source>
</evidence>
<dbReference type="Proteomes" id="UP000245431">
    <property type="component" value="Chromosome PVE_r1"/>
</dbReference>
<protein>
    <submittedName>
        <fullName evidence="2">Uncharacterized protein</fullName>
    </submittedName>
</protein>
<reference evidence="3" key="1">
    <citation type="submission" date="2016-07" db="EMBL/GenBank/DDBJ databases">
        <authorList>
            <person name="Florea S."/>
            <person name="Webb J.S."/>
            <person name="Jaromczyk J."/>
            <person name="Schardl C.L."/>
        </authorList>
    </citation>
    <scope>NUCLEOTIDE SEQUENCE [LARGE SCALE GENOMIC DNA]</scope>
    <source>
        <strain evidence="3">1YdBTEX2</strain>
    </source>
</reference>
<name>A0A1D3JV27_PSEVE</name>
<dbReference type="AlphaFoldDB" id="A0A1D3JV27"/>
<sequence>MTSTGKLTAGVLEFLAKCDKCNRPRNSGNHDKCSRARQQEHAKPREKE</sequence>
<feature type="region of interest" description="Disordered" evidence="1">
    <location>
        <begin position="21"/>
        <end position="48"/>
    </location>
</feature>
<proteinExistence type="predicted"/>
<accession>A0A1D3JV27</accession>
<evidence type="ECO:0000256" key="1">
    <source>
        <dbReference type="SAM" id="MobiDB-lite"/>
    </source>
</evidence>
<organism evidence="2 3">
    <name type="scientific">Pseudomonas veronii 1YdBTEX2</name>
    <dbReference type="NCBI Taxonomy" id="1295141"/>
    <lineage>
        <taxon>Bacteria</taxon>
        <taxon>Pseudomonadati</taxon>
        <taxon>Pseudomonadota</taxon>
        <taxon>Gammaproteobacteria</taxon>
        <taxon>Pseudomonadales</taxon>
        <taxon>Pseudomonadaceae</taxon>
        <taxon>Pseudomonas</taxon>
    </lineage>
</organism>